<dbReference type="AlphaFoldDB" id="A0A0C2X6P4"/>
<dbReference type="HOGENOM" id="CLU_007606_2_1_1"/>
<protein>
    <recommendedName>
        <fullName evidence="3">Ino eighty subunit 1</fullName>
    </recommendedName>
</protein>
<dbReference type="InterPro" id="IPR038014">
    <property type="entry name" value="Ies1"/>
</dbReference>
<reference evidence="1 2" key="1">
    <citation type="submission" date="2014-04" db="EMBL/GenBank/DDBJ databases">
        <authorList>
            <consortium name="DOE Joint Genome Institute"/>
            <person name="Kuo A."/>
            <person name="Zuccaro A."/>
            <person name="Kohler A."/>
            <person name="Nagy L.G."/>
            <person name="Floudas D."/>
            <person name="Copeland A."/>
            <person name="Barry K.W."/>
            <person name="Cichocki N."/>
            <person name="Veneault-Fourrey C."/>
            <person name="LaButti K."/>
            <person name="Lindquist E.A."/>
            <person name="Lipzen A."/>
            <person name="Lundell T."/>
            <person name="Morin E."/>
            <person name="Murat C."/>
            <person name="Sun H."/>
            <person name="Tunlid A."/>
            <person name="Henrissat B."/>
            <person name="Grigoriev I.V."/>
            <person name="Hibbett D.S."/>
            <person name="Martin F."/>
            <person name="Nordberg H.P."/>
            <person name="Cantor M.N."/>
            <person name="Hua S.X."/>
        </authorList>
    </citation>
    <scope>NUCLEOTIDE SEQUENCE [LARGE SCALE GENOMIC DNA]</scope>
    <source>
        <strain evidence="1 2">MAFF 305830</strain>
    </source>
</reference>
<organism evidence="1 2">
    <name type="scientific">Serendipita vermifera MAFF 305830</name>
    <dbReference type="NCBI Taxonomy" id="933852"/>
    <lineage>
        <taxon>Eukaryota</taxon>
        <taxon>Fungi</taxon>
        <taxon>Dikarya</taxon>
        <taxon>Basidiomycota</taxon>
        <taxon>Agaricomycotina</taxon>
        <taxon>Agaricomycetes</taxon>
        <taxon>Sebacinales</taxon>
        <taxon>Serendipitaceae</taxon>
        <taxon>Serendipita</taxon>
    </lineage>
</organism>
<dbReference type="STRING" id="933852.A0A0C2X6P4"/>
<sequence length="451" mass="50239">MDVDKSQHEVSQVITPRPLIIKGNDGEPLLRKTIQYDFLQALFEDPTQCFTEPSLPAPNNKVTFNALYRKALINSTKMTGSQRVKMEQFQDFGLVMAQVCLLTNVGRINTTLAFYPDMRTALRYYHSIPSLQRDDTTRQHMYDAARMKTVLKGCIGNENPPVATPQDILNRQATGFSPACNPVAALFAFTAHSALITKDHFKDCEFMDLFLPGPYPSQARARALLWLLYRYLEDAKGPNPFQDPAARSQKFAPPVPRISMEEMELENIDTPEELDYGRRMLQYRIEFLNKTEAEYAQDAAKGKVDPNVNIRGQRAIKKKAAIGRAVQEELAALETQSNLSRDSSLPPTQFPPGLAIGALDGGLHAAVSSSGVSALNPQQVILTQTEQNARHLLAQPPAVNLYTHAMNRMVNAIIDSDDEDTETHAQVLLDRRLAILHTFCTPPVPVLTPPA</sequence>
<dbReference type="PANTHER" id="PTHR37287">
    <property type="entry name" value="INO EIGHTY SUBUNIT 1"/>
    <property type="match status" value="1"/>
</dbReference>
<evidence type="ECO:0008006" key="3">
    <source>
        <dbReference type="Google" id="ProtNLM"/>
    </source>
</evidence>
<dbReference type="PANTHER" id="PTHR37287:SF1">
    <property type="entry name" value="INO EIGHTY SUBUNIT 1"/>
    <property type="match status" value="1"/>
</dbReference>
<gene>
    <name evidence="1" type="ORF">M408DRAFT_325362</name>
</gene>
<dbReference type="Proteomes" id="UP000054097">
    <property type="component" value="Unassembled WGS sequence"/>
</dbReference>
<proteinExistence type="predicted"/>
<name>A0A0C2X6P4_SERVB</name>
<accession>A0A0C2X6P4</accession>
<dbReference type="GO" id="GO:0031011">
    <property type="term" value="C:Ino80 complex"/>
    <property type="evidence" value="ECO:0007669"/>
    <property type="project" value="InterPro"/>
</dbReference>
<reference evidence="2" key="2">
    <citation type="submission" date="2015-01" db="EMBL/GenBank/DDBJ databases">
        <title>Evolutionary Origins and Diversification of the Mycorrhizal Mutualists.</title>
        <authorList>
            <consortium name="DOE Joint Genome Institute"/>
            <consortium name="Mycorrhizal Genomics Consortium"/>
            <person name="Kohler A."/>
            <person name="Kuo A."/>
            <person name="Nagy L.G."/>
            <person name="Floudas D."/>
            <person name="Copeland A."/>
            <person name="Barry K.W."/>
            <person name="Cichocki N."/>
            <person name="Veneault-Fourrey C."/>
            <person name="LaButti K."/>
            <person name="Lindquist E.A."/>
            <person name="Lipzen A."/>
            <person name="Lundell T."/>
            <person name="Morin E."/>
            <person name="Murat C."/>
            <person name="Riley R."/>
            <person name="Ohm R."/>
            <person name="Sun H."/>
            <person name="Tunlid A."/>
            <person name="Henrissat B."/>
            <person name="Grigoriev I.V."/>
            <person name="Hibbett D.S."/>
            <person name="Martin F."/>
        </authorList>
    </citation>
    <scope>NUCLEOTIDE SEQUENCE [LARGE SCALE GENOMIC DNA]</scope>
    <source>
        <strain evidence="2">MAFF 305830</strain>
    </source>
</reference>
<evidence type="ECO:0000313" key="1">
    <source>
        <dbReference type="EMBL" id="KIM33758.1"/>
    </source>
</evidence>
<dbReference type="EMBL" id="KN824277">
    <property type="protein sequence ID" value="KIM33758.1"/>
    <property type="molecule type" value="Genomic_DNA"/>
</dbReference>
<keyword evidence="2" id="KW-1185">Reference proteome</keyword>
<evidence type="ECO:0000313" key="2">
    <source>
        <dbReference type="Proteomes" id="UP000054097"/>
    </source>
</evidence>
<dbReference type="OrthoDB" id="5413003at2759"/>